<feature type="domain" description="Ice-binding protein C-terminal" evidence="2">
    <location>
        <begin position="241"/>
        <end position="262"/>
    </location>
</feature>
<feature type="signal peptide" evidence="1">
    <location>
        <begin position="1"/>
        <end position="26"/>
    </location>
</feature>
<dbReference type="NCBIfam" id="NF041927">
    <property type="entry name" value="Xrt_dep_XDP1"/>
    <property type="match status" value="1"/>
</dbReference>
<dbReference type="InterPro" id="IPR049672">
    <property type="entry name" value="Xrt_dep_XDP1"/>
</dbReference>
<organism evidence="3 4">
    <name type="scientific">Aquincola tertiaricarbonis</name>
    <dbReference type="NCBI Taxonomy" id="391953"/>
    <lineage>
        <taxon>Bacteria</taxon>
        <taxon>Pseudomonadati</taxon>
        <taxon>Pseudomonadota</taxon>
        <taxon>Betaproteobacteria</taxon>
        <taxon>Burkholderiales</taxon>
        <taxon>Sphaerotilaceae</taxon>
        <taxon>Aquincola</taxon>
    </lineage>
</organism>
<sequence length="265" mass="26636">MKLSKTRWLAAALAAGAASMSPAAHAAMTWGFQQPGVCAQNSANANNFGNSWACGGGNPALTVSGYSSNGSGSTFVAANVDDNGASGFGVKSTSEGLNAGQPNHAMDNSGSTDVLLLSFTSSVILRQLQLGYYSTDSDITLMRYTGATDPVAGSDLTGLTTAQLLSNGWSLVGNYGNLGTTVTDVNSQGASSSWWLVSAYNSTLAGSSASSNGKSVNNGDDYVKVLTVVADAVTPPPTGNVPEPATLALAGLALAGVAASRRRPA</sequence>
<proteinExistence type="predicted"/>
<dbReference type="InterPro" id="IPR013424">
    <property type="entry name" value="Ice-binding_C"/>
</dbReference>
<dbReference type="NCBIfam" id="TIGR02595">
    <property type="entry name" value="PEP_CTERM"/>
    <property type="match status" value="1"/>
</dbReference>
<evidence type="ECO:0000256" key="1">
    <source>
        <dbReference type="SAM" id="SignalP"/>
    </source>
</evidence>
<evidence type="ECO:0000313" key="3">
    <source>
        <dbReference type="EMBL" id="URI09926.1"/>
    </source>
</evidence>
<protein>
    <submittedName>
        <fullName evidence="3">PEP-CTERM sorting domain-containing protein</fullName>
    </submittedName>
</protein>
<gene>
    <name evidence="3" type="ORF">MW290_30785</name>
</gene>
<dbReference type="Proteomes" id="UP001056201">
    <property type="component" value="Chromosome 2"/>
</dbReference>
<name>A0ABY4SCU7_AQUTE</name>
<accession>A0ABY4SCU7</accession>
<evidence type="ECO:0000313" key="4">
    <source>
        <dbReference type="Proteomes" id="UP001056201"/>
    </source>
</evidence>
<dbReference type="Pfam" id="PF07589">
    <property type="entry name" value="PEP-CTERM"/>
    <property type="match status" value="1"/>
</dbReference>
<dbReference type="EMBL" id="CP097636">
    <property type="protein sequence ID" value="URI09926.1"/>
    <property type="molecule type" value="Genomic_DNA"/>
</dbReference>
<keyword evidence="4" id="KW-1185">Reference proteome</keyword>
<feature type="chain" id="PRO_5046604054" evidence="1">
    <location>
        <begin position="27"/>
        <end position="265"/>
    </location>
</feature>
<reference evidence="3" key="1">
    <citation type="submission" date="2022-05" db="EMBL/GenBank/DDBJ databases">
        <title>An RpoN-dependent PEP-CTERM gene is involved in floc formation of an Aquincola tertiaricarbonis strain.</title>
        <authorList>
            <person name="Qiu D."/>
            <person name="Xia M."/>
        </authorList>
    </citation>
    <scope>NUCLEOTIDE SEQUENCE</scope>
    <source>
        <strain evidence="3">RN12</strain>
    </source>
</reference>
<dbReference type="RefSeq" id="WP_250198137.1">
    <property type="nucleotide sequence ID" value="NZ_CP097636.1"/>
</dbReference>
<keyword evidence="1" id="KW-0732">Signal</keyword>
<evidence type="ECO:0000259" key="2">
    <source>
        <dbReference type="Pfam" id="PF07589"/>
    </source>
</evidence>